<dbReference type="Proteomes" id="UP001062846">
    <property type="component" value="Chromosome 5"/>
</dbReference>
<gene>
    <name evidence="1" type="ORF">RHMOL_Rhmol05G0235200</name>
</gene>
<accession>A0ACC0NTY6</accession>
<proteinExistence type="predicted"/>
<protein>
    <submittedName>
        <fullName evidence="1">Uncharacterized protein</fullName>
    </submittedName>
</protein>
<comment type="caution">
    <text evidence="1">The sequence shown here is derived from an EMBL/GenBank/DDBJ whole genome shotgun (WGS) entry which is preliminary data.</text>
</comment>
<evidence type="ECO:0000313" key="2">
    <source>
        <dbReference type="Proteomes" id="UP001062846"/>
    </source>
</evidence>
<sequence>MDVHDSAKLELRRQADLRRNLRSGLSNLPQPKNDYQVVIQPEPEDSEEPEEKIEEDMSDRIARERAEEEARQQALLKKRSKVLQRELPRPPAASVELIKSSLMRADEDKSSFVPPTLIEQADEMIRKELLSLLDHDNAKYPLEEKGNKEIKKGVKRASNRKSVSVPTIEDFEEDEMKEADYLIKGEAQFLHVAMGHEDESFDEFVEAHKTCLNDIMYFPTRNAFGLSSVAGNMEKLSALQYELENVKKRMDDDTKKAQRMEQKIKLLTNGYQTCFIIYQMRSTSIWSQIEATFKQMDTAGTEVECFQALQKQEQVAASHRINSLWEEVQQQKELERTLQKRYGDLIAEQELIQSLMDANRVQEEIAAKNRAHELATAAANETVAPSSETTEPVDLSNNEIPSQDMDNANESPKHDMLINEMSENAAPDMDVSSSDIIPSATEADVGMLEGTDSYEGSVSFADTKLNSVVNSDPTEGDDTKMADDSDRVNGTVNGDLTSTDIVEEDLASKDENGTQTGGLTGPEDIVQVDTTLVGIPAFLLSLNGPGKILIHPRGYCHVVGIPAFLLSLNGPGKILIHPRGYYHVELQGHSPPRVWRNYSMCKVEHESVSHIDVGSTRLLPCGVAGAFSTTCVEKLFDVQVTMVTGRVDLRSDTVTKPSEAMQAAMANAEVDDDVFGYDPTALRLETEMARLTGKEAAVFVPSGTMGNLISVLVHCEIRGSEVILGDKSHIHIYENGGISTIGGVHPRTVKNNEDGTMDIDLIEAAIRDPKLDIIYPVTRLICLENTHASCGGKCLSVEYTDRVGDLAKKHGLKLHIDGARIFNASVALGVPVHRLVQAADSVSVHGAWHFKSSFLARFLVCLSKGLGAPVGSVIVGSKAFIARARTLRKTLGGGMRQVGVLCAAALVAVQHNVGKLEGDHKKAKSLAEGLNGIKGLKVDVSSVETNIIFFDILERANITAPKLCENLEEHGILVLPESSSRIRLVLHYQISETDVPYTLSCIRVMDYEASFYPGPIGINLLFKTATQVPFIPILQKAVMGVPDENGGITGK</sequence>
<organism evidence="1 2">
    <name type="scientific">Rhododendron molle</name>
    <name type="common">Chinese azalea</name>
    <name type="synonym">Azalea mollis</name>
    <dbReference type="NCBI Taxonomy" id="49168"/>
    <lineage>
        <taxon>Eukaryota</taxon>
        <taxon>Viridiplantae</taxon>
        <taxon>Streptophyta</taxon>
        <taxon>Embryophyta</taxon>
        <taxon>Tracheophyta</taxon>
        <taxon>Spermatophyta</taxon>
        <taxon>Magnoliopsida</taxon>
        <taxon>eudicotyledons</taxon>
        <taxon>Gunneridae</taxon>
        <taxon>Pentapetalae</taxon>
        <taxon>asterids</taxon>
        <taxon>Ericales</taxon>
        <taxon>Ericaceae</taxon>
        <taxon>Ericoideae</taxon>
        <taxon>Rhodoreae</taxon>
        <taxon>Rhododendron</taxon>
    </lineage>
</organism>
<dbReference type="EMBL" id="CM046392">
    <property type="protein sequence ID" value="KAI8556217.1"/>
    <property type="molecule type" value="Genomic_DNA"/>
</dbReference>
<reference evidence="1" key="1">
    <citation type="submission" date="2022-02" db="EMBL/GenBank/DDBJ databases">
        <title>Plant Genome Project.</title>
        <authorList>
            <person name="Zhang R.-G."/>
        </authorList>
    </citation>
    <scope>NUCLEOTIDE SEQUENCE</scope>
    <source>
        <strain evidence="1">AT1</strain>
    </source>
</reference>
<name>A0ACC0NTY6_RHOML</name>
<evidence type="ECO:0000313" key="1">
    <source>
        <dbReference type="EMBL" id="KAI8556217.1"/>
    </source>
</evidence>
<keyword evidence="2" id="KW-1185">Reference proteome</keyword>